<dbReference type="RefSeq" id="WP_143332233.1">
    <property type="nucleotide sequence ID" value="NZ_AP019697.1"/>
</dbReference>
<dbReference type="Proteomes" id="UP000320585">
    <property type="component" value="Chromosome"/>
</dbReference>
<dbReference type="AlphaFoldDB" id="A0A8D5A552"/>
<proteinExistence type="predicted"/>
<evidence type="ECO:0000313" key="2">
    <source>
        <dbReference type="EMBL" id="BBK24386.1"/>
    </source>
</evidence>
<dbReference type="KEGG" id="dho:Dia5BBH33_03210"/>
<dbReference type="GeneID" id="92715549"/>
<name>A0A8D5A552_9FIRM</name>
<dbReference type="InterPro" id="IPR032710">
    <property type="entry name" value="NTF2-like_dom_sf"/>
</dbReference>
<keyword evidence="3" id="KW-1185">Reference proteome</keyword>
<feature type="domain" description="SnoaL-like" evidence="1">
    <location>
        <begin position="6"/>
        <end position="130"/>
    </location>
</feature>
<dbReference type="EMBL" id="AP019697">
    <property type="protein sequence ID" value="BBK24386.1"/>
    <property type="molecule type" value="Genomic_DNA"/>
</dbReference>
<sequence>MSLEILEEKEAIREVIDRFSNLECDVPAQQALFTKDAHIMVHMGGILAMDIHGSEEMRNQFEGFTKTVKASHHMNGQQVIEIEGSTATDTHYCRAALITEENGKTYITDNYIRYVDTLVKEEGTWKISIRDQYFVIVEKREMKA</sequence>
<dbReference type="Gene3D" id="3.10.450.50">
    <property type="match status" value="1"/>
</dbReference>
<evidence type="ECO:0000313" key="3">
    <source>
        <dbReference type="Proteomes" id="UP000320585"/>
    </source>
</evidence>
<accession>A0A8D5A552</accession>
<evidence type="ECO:0000259" key="1">
    <source>
        <dbReference type="Pfam" id="PF13577"/>
    </source>
</evidence>
<organism evidence="2 3">
    <name type="scientific">Dialister hominis</name>
    <dbReference type="NCBI Taxonomy" id="2582419"/>
    <lineage>
        <taxon>Bacteria</taxon>
        <taxon>Bacillati</taxon>
        <taxon>Bacillota</taxon>
        <taxon>Negativicutes</taxon>
        <taxon>Veillonellales</taxon>
        <taxon>Veillonellaceae</taxon>
        <taxon>Dialister</taxon>
    </lineage>
</organism>
<dbReference type="OrthoDB" id="2084678at2"/>
<protein>
    <recommendedName>
        <fullName evidence="1">SnoaL-like domain-containing protein</fullName>
    </recommendedName>
</protein>
<gene>
    <name evidence="2" type="ORF">Dia5BBH33_03210</name>
</gene>
<dbReference type="Pfam" id="PF13577">
    <property type="entry name" value="SnoaL_4"/>
    <property type="match status" value="1"/>
</dbReference>
<dbReference type="SUPFAM" id="SSF54427">
    <property type="entry name" value="NTF2-like"/>
    <property type="match status" value="1"/>
</dbReference>
<dbReference type="InterPro" id="IPR037401">
    <property type="entry name" value="SnoaL-like"/>
</dbReference>
<reference evidence="3" key="1">
    <citation type="submission" date="2019-05" db="EMBL/GenBank/DDBJ databases">
        <title>Complete genome sequencing of Dialister sp. strain 5BBH33.</title>
        <authorList>
            <person name="Sakamoto M."/>
            <person name="Murakami T."/>
            <person name="Mori H."/>
        </authorList>
    </citation>
    <scope>NUCLEOTIDE SEQUENCE [LARGE SCALE GENOMIC DNA]</scope>
    <source>
        <strain evidence="3">5BBH33</strain>
    </source>
</reference>